<keyword evidence="2" id="KW-0413">Isomerase</keyword>
<feature type="domain" description="Chalcone isomerase" evidence="7">
    <location>
        <begin position="2"/>
        <end position="68"/>
    </location>
</feature>
<dbReference type="AlphaFoldDB" id="A0AA41V3Z8"/>
<organism evidence="8 9">
    <name type="scientific">Papaver nudicaule</name>
    <name type="common">Iceland poppy</name>
    <dbReference type="NCBI Taxonomy" id="74823"/>
    <lineage>
        <taxon>Eukaryota</taxon>
        <taxon>Viridiplantae</taxon>
        <taxon>Streptophyta</taxon>
        <taxon>Embryophyta</taxon>
        <taxon>Tracheophyta</taxon>
        <taxon>Spermatophyta</taxon>
        <taxon>Magnoliopsida</taxon>
        <taxon>Ranunculales</taxon>
        <taxon>Papaveraceae</taxon>
        <taxon>Papaveroideae</taxon>
        <taxon>Papaver</taxon>
    </lineage>
</organism>
<comment type="similarity">
    <text evidence="6">Belongs to the chalcone isomerase family.</text>
</comment>
<comment type="catalytic activity">
    <reaction evidence="5">
        <text>a chalcone = a flavanone.</text>
        <dbReference type="EC" id="5.5.1.6"/>
    </reaction>
</comment>
<sequence length="140" mass="15226">MTPPSSTESLFLGGAGVRGLQIQDRFIKFTAIGVYLAEEAIPSLSPKWKSKTPEELNNDVDFFMDIVTENCVEYLKAKDMYTDAEAKAVERFIEIFKNEMFPPASSILLTLSPTGSLTVGFSKDTFISTDVGGTATIGGL</sequence>
<evidence type="ECO:0000256" key="6">
    <source>
        <dbReference type="RuleBase" id="RU361158"/>
    </source>
</evidence>
<accession>A0AA41V3Z8</accession>
<dbReference type="GO" id="GO:0009813">
    <property type="term" value="P:flavonoid biosynthetic process"/>
    <property type="evidence" value="ECO:0007669"/>
    <property type="project" value="UniProtKB-KW"/>
</dbReference>
<keyword evidence="3" id="KW-0284">Flavonoid biosynthesis</keyword>
<dbReference type="PANTHER" id="PTHR28039:SF8">
    <property type="entry name" value="CHALCONE--FLAVANONE ISOMERASE 1-RELATED"/>
    <property type="match status" value="1"/>
</dbReference>
<protein>
    <recommendedName>
        <fullName evidence="6">Chalcone-flavonone isomerase family protein</fullName>
    </recommendedName>
</protein>
<dbReference type="Pfam" id="PF02431">
    <property type="entry name" value="Chalcone"/>
    <property type="match status" value="1"/>
</dbReference>
<dbReference type="EMBL" id="JAJJMA010095852">
    <property type="protein sequence ID" value="MCL7029931.1"/>
    <property type="molecule type" value="Genomic_DNA"/>
</dbReference>
<name>A0AA41V3Z8_PAPNU</name>
<dbReference type="SUPFAM" id="SSF54626">
    <property type="entry name" value="Chalcone isomerase"/>
    <property type="match status" value="1"/>
</dbReference>
<evidence type="ECO:0000256" key="2">
    <source>
        <dbReference type="ARBA" id="ARBA00023235"/>
    </source>
</evidence>
<evidence type="ECO:0000256" key="3">
    <source>
        <dbReference type="ARBA" id="ARBA00023241"/>
    </source>
</evidence>
<gene>
    <name evidence="8" type="ORF">MKW94_013767</name>
</gene>
<evidence type="ECO:0000259" key="7">
    <source>
        <dbReference type="Pfam" id="PF02431"/>
    </source>
</evidence>
<comment type="pathway">
    <text evidence="1">Secondary metabolite biosynthesis; flavonoid biosynthesis.</text>
</comment>
<keyword evidence="9" id="KW-1185">Reference proteome</keyword>
<dbReference type="InterPro" id="IPR016088">
    <property type="entry name" value="Chalcone_isomerase_3-sand"/>
</dbReference>
<comment type="caution">
    <text evidence="8">The sequence shown here is derived from an EMBL/GenBank/DDBJ whole genome shotgun (WGS) entry which is preliminary data.</text>
</comment>
<dbReference type="Proteomes" id="UP001177140">
    <property type="component" value="Unassembled WGS sequence"/>
</dbReference>
<evidence type="ECO:0000256" key="4">
    <source>
        <dbReference type="ARBA" id="ARBA00025429"/>
    </source>
</evidence>
<comment type="function">
    <text evidence="4">Catalyzes the intramolecular cyclization of bicyclic chalcones into tricyclic (S)-flavanones. Responsible for the isomerization of 4,2',4',6'-tetrahydroxychalcone (also termed chalcone) into naringenin.</text>
</comment>
<dbReference type="GO" id="GO:0045430">
    <property type="term" value="F:chalcone isomerase activity"/>
    <property type="evidence" value="ECO:0007669"/>
    <property type="project" value="UniProtKB-EC"/>
</dbReference>
<evidence type="ECO:0000313" key="9">
    <source>
        <dbReference type="Proteomes" id="UP001177140"/>
    </source>
</evidence>
<reference evidence="8" key="1">
    <citation type="submission" date="2022-03" db="EMBL/GenBank/DDBJ databases">
        <title>A functionally conserved STORR gene fusion in Papaver species that diverged 16.8 million years ago.</title>
        <authorList>
            <person name="Catania T."/>
        </authorList>
    </citation>
    <scope>NUCLEOTIDE SEQUENCE</scope>
    <source>
        <strain evidence="8">S-191538</strain>
    </source>
</reference>
<dbReference type="InterPro" id="IPR016087">
    <property type="entry name" value="Chalcone_isomerase"/>
</dbReference>
<evidence type="ECO:0000256" key="5">
    <source>
        <dbReference type="ARBA" id="ARBA00034056"/>
    </source>
</evidence>
<proteinExistence type="inferred from homology"/>
<dbReference type="Gene3D" id="3.50.70.10">
    <property type="match status" value="1"/>
</dbReference>
<evidence type="ECO:0000313" key="8">
    <source>
        <dbReference type="EMBL" id="MCL7029931.1"/>
    </source>
</evidence>
<dbReference type="PANTHER" id="PTHR28039">
    <property type="entry name" value="CHALCONE--FLAVONONE ISOMERASE 1-RELATED"/>
    <property type="match status" value="1"/>
</dbReference>
<evidence type="ECO:0000256" key="1">
    <source>
        <dbReference type="ARBA" id="ARBA00004966"/>
    </source>
</evidence>
<dbReference type="InterPro" id="IPR036298">
    <property type="entry name" value="Chalcone_isomerase_sf"/>
</dbReference>
<dbReference type="InterPro" id="IPR044164">
    <property type="entry name" value="CFI"/>
</dbReference>